<evidence type="ECO:0000313" key="3">
    <source>
        <dbReference type="Proteomes" id="UP000284842"/>
    </source>
</evidence>
<feature type="chain" id="PRO_5019137265" evidence="1">
    <location>
        <begin position="22"/>
        <end position="77"/>
    </location>
</feature>
<comment type="caution">
    <text evidence="2">The sequence shown here is derived from an EMBL/GenBank/DDBJ whole genome shotgun (WGS) entry which is preliminary data.</text>
</comment>
<gene>
    <name evidence="2" type="ORF">CVT24_010397</name>
</gene>
<accession>A0A409W924</accession>
<name>A0A409W924_9AGAR</name>
<dbReference type="PROSITE" id="PS51257">
    <property type="entry name" value="PROKAR_LIPOPROTEIN"/>
    <property type="match status" value="1"/>
</dbReference>
<keyword evidence="1" id="KW-0732">Signal</keyword>
<dbReference type="InParanoid" id="A0A409W924"/>
<keyword evidence="3" id="KW-1185">Reference proteome</keyword>
<protein>
    <submittedName>
        <fullName evidence="2">Uncharacterized protein</fullName>
    </submittedName>
</protein>
<evidence type="ECO:0000256" key="1">
    <source>
        <dbReference type="SAM" id="SignalP"/>
    </source>
</evidence>
<reference evidence="2 3" key="1">
    <citation type="journal article" date="2018" name="Evol. Lett.">
        <title>Horizontal gene cluster transfer increased hallucinogenic mushroom diversity.</title>
        <authorList>
            <person name="Reynolds H.T."/>
            <person name="Vijayakumar V."/>
            <person name="Gluck-Thaler E."/>
            <person name="Korotkin H.B."/>
            <person name="Matheny P.B."/>
            <person name="Slot J.C."/>
        </authorList>
    </citation>
    <scope>NUCLEOTIDE SEQUENCE [LARGE SCALE GENOMIC DNA]</scope>
    <source>
        <strain evidence="2 3">2629</strain>
    </source>
</reference>
<sequence>MVLKNLSFIALVVACAVVVKCNPIPQFGYTTHWNPPTTGTESAADPGTTTCITFDFPGSGSTTTTTTYTPYPTFTSV</sequence>
<dbReference type="EMBL" id="NHTK01005708">
    <property type="protein sequence ID" value="PPQ75013.1"/>
    <property type="molecule type" value="Genomic_DNA"/>
</dbReference>
<feature type="signal peptide" evidence="1">
    <location>
        <begin position="1"/>
        <end position="21"/>
    </location>
</feature>
<proteinExistence type="predicted"/>
<organism evidence="2 3">
    <name type="scientific">Panaeolus cyanescens</name>
    <dbReference type="NCBI Taxonomy" id="181874"/>
    <lineage>
        <taxon>Eukaryota</taxon>
        <taxon>Fungi</taxon>
        <taxon>Dikarya</taxon>
        <taxon>Basidiomycota</taxon>
        <taxon>Agaricomycotina</taxon>
        <taxon>Agaricomycetes</taxon>
        <taxon>Agaricomycetidae</taxon>
        <taxon>Agaricales</taxon>
        <taxon>Agaricineae</taxon>
        <taxon>Galeropsidaceae</taxon>
        <taxon>Panaeolus</taxon>
    </lineage>
</organism>
<dbReference type="AlphaFoldDB" id="A0A409W924"/>
<dbReference type="Proteomes" id="UP000284842">
    <property type="component" value="Unassembled WGS sequence"/>
</dbReference>
<evidence type="ECO:0000313" key="2">
    <source>
        <dbReference type="EMBL" id="PPQ75013.1"/>
    </source>
</evidence>